<evidence type="ECO:0000256" key="1">
    <source>
        <dbReference type="SAM" id="MobiDB-lite"/>
    </source>
</evidence>
<feature type="compositionally biased region" description="Polar residues" evidence="1">
    <location>
        <begin position="316"/>
        <end position="328"/>
    </location>
</feature>
<comment type="caution">
    <text evidence="2">The sequence shown here is derived from an EMBL/GenBank/DDBJ whole genome shotgun (WGS) entry which is preliminary data.</text>
</comment>
<keyword evidence="3" id="KW-1185">Reference proteome</keyword>
<gene>
    <name evidence="2" type="ORF">L9F63_001523</name>
</gene>
<reference evidence="2" key="1">
    <citation type="journal article" date="2023" name="IScience">
        <title>Live-bearing cockroach genome reveals convergent evolutionary mechanisms linked to viviparity in insects and beyond.</title>
        <authorList>
            <person name="Fouks B."/>
            <person name="Harrison M.C."/>
            <person name="Mikhailova A.A."/>
            <person name="Marchal E."/>
            <person name="English S."/>
            <person name="Carruthers M."/>
            <person name="Jennings E.C."/>
            <person name="Chiamaka E.L."/>
            <person name="Frigard R.A."/>
            <person name="Pippel M."/>
            <person name="Attardo G.M."/>
            <person name="Benoit J.B."/>
            <person name="Bornberg-Bauer E."/>
            <person name="Tobe S.S."/>
        </authorList>
    </citation>
    <scope>NUCLEOTIDE SEQUENCE</scope>
    <source>
        <strain evidence="2">Stay&amp;Tobe</strain>
    </source>
</reference>
<dbReference type="Proteomes" id="UP001233999">
    <property type="component" value="Unassembled WGS sequence"/>
</dbReference>
<feature type="region of interest" description="Disordered" evidence="1">
    <location>
        <begin position="148"/>
        <end position="192"/>
    </location>
</feature>
<feature type="region of interest" description="Disordered" evidence="1">
    <location>
        <begin position="59"/>
        <end position="87"/>
    </location>
</feature>
<proteinExistence type="predicted"/>
<feature type="compositionally biased region" description="Basic residues" evidence="1">
    <location>
        <begin position="345"/>
        <end position="364"/>
    </location>
</feature>
<feature type="compositionally biased region" description="Polar residues" evidence="1">
    <location>
        <begin position="63"/>
        <end position="75"/>
    </location>
</feature>
<feature type="compositionally biased region" description="Basic residues" evidence="1">
    <location>
        <begin position="177"/>
        <end position="186"/>
    </location>
</feature>
<name>A0AAD8A3U4_DIPPU</name>
<dbReference type="AlphaFoldDB" id="A0AAD8A3U4"/>
<sequence length="364" mass="39140">MFSVSDNPSYFSLPGGSTSGIPASTSKKPFYLLKRRGANTNQNMGANSSSASASSSAYTSSSLINTGGNRNSCSAPTTPTTPEAASIPLLATPSPPAPVPFSTHSHNRRSFRSLLRSMSANSHHHHHHTGQGTALYQLQHQLLVLGEPRPSDMAPESPCLPHHPMSSTSSSPGKEEHHHRRNHSNKSIKSPKSSMELLNNDMVYCPVPDSHTPAPPQISASSNSEELLSESPEEVFLGHGDARYYNLTAAMTIPLPGSNGSNRRRHSIGTFLNKDRCSTGSITKVPTTTSVPVTPETEIPPNNDVLKKLSSSNSSTKIQDAVTSTVSVGSPEWRHPASVDIPRSTHSRRKCNRCCNTKGKKDRL</sequence>
<feature type="region of interest" description="Disordered" evidence="1">
    <location>
        <begin position="282"/>
        <end position="364"/>
    </location>
</feature>
<evidence type="ECO:0000313" key="3">
    <source>
        <dbReference type="Proteomes" id="UP001233999"/>
    </source>
</evidence>
<reference evidence="2" key="2">
    <citation type="submission" date="2023-05" db="EMBL/GenBank/DDBJ databases">
        <authorList>
            <person name="Fouks B."/>
        </authorList>
    </citation>
    <scope>NUCLEOTIDE SEQUENCE</scope>
    <source>
        <strain evidence="2">Stay&amp;Tobe</strain>
        <tissue evidence="2">Testes</tissue>
    </source>
</reference>
<evidence type="ECO:0000313" key="2">
    <source>
        <dbReference type="EMBL" id="KAJ9591921.1"/>
    </source>
</evidence>
<feature type="compositionally biased region" description="Low complexity" evidence="1">
    <location>
        <begin position="282"/>
        <end position="301"/>
    </location>
</feature>
<protein>
    <submittedName>
        <fullName evidence="2">Uncharacterized protein</fullName>
    </submittedName>
</protein>
<dbReference type="EMBL" id="JASPKZ010003852">
    <property type="protein sequence ID" value="KAJ9591921.1"/>
    <property type="molecule type" value="Genomic_DNA"/>
</dbReference>
<accession>A0AAD8A3U4</accession>
<organism evidence="2 3">
    <name type="scientific">Diploptera punctata</name>
    <name type="common">Pacific beetle cockroach</name>
    <dbReference type="NCBI Taxonomy" id="6984"/>
    <lineage>
        <taxon>Eukaryota</taxon>
        <taxon>Metazoa</taxon>
        <taxon>Ecdysozoa</taxon>
        <taxon>Arthropoda</taxon>
        <taxon>Hexapoda</taxon>
        <taxon>Insecta</taxon>
        <taxon>Pterygota</taxon>
        <taxon>Neoptera</taxon>
        <taxon>Polyneoptera</taxon>
        <taxon>Dictyoptera</taxon>
        <taxon>Blattodea</taxon>
        <taxon>Blaberoidea</taxon>
        <taxon>Blaberidae</taxon>
        <taxon>Diplopterinae</taxon>
        <taxon>Diploptera</taxon>
    </lineage>
</organism>